<comment type="caution">
    <text evidence="2">The sequence shown here is derived from an EMBL/GenBank/DDBJ whole genome shotgun (WGS) entry which is preliminary data.</text>
</comment>
<dbReference type="EMBL" id="JYDJ01002481">
    <property type="protein sequence ID" value="KRX30415.1"/>
    <property type="molecule type" value="Genomic_DNA"/>
</dbReference>
<gene>
    <name evidence="2" type="ORF">T05_14752</name>
</gene>
<accession>A0A0V0STU9</accession>
<feature type="non-terminal residue" evidence="2">
    <location>
        <position position="1"/>
    </location>
</feature>
<feature type="non-terminal residue" evidence="2">
    <location>
        <position position="107"/>
    </location>
</feature>
<dbReference type="AlphaFoldDB" id="A0A0V0STU9"/>
<evidence type="ECO:0000313" key="2">
    <source>
        <dbReference type="EMBL" id="KRX30415.1"/>
    </source>
</evidence>
<evidence type="ECO:0000256" key="1">
    <source>
        <dbReference type="SAM" id="MobiDB-lite"/>
    </source>
</evidence>
<keyword evidence="3" id="KW-1185">Reference proteome</keyword>
<feature type="compositionally biased region" description="Basic and acidic residues" evidence="1">
    <location>
        <begin position="94"/>
        <end position="107"/>
    </location>
</feature>
<feature type="compositionally biased region" description="Basic and acidic residues" evidence="1">
    <location>
        <begin position="70"/>
        <end position="87"/>
    </location>
</feature>
<sequence>LNTYGPGKSFLELIKRIHPLRQRESQIIKQCLEEVAKLGRRACVSDRVFLALLAGAVASREVHRAFRLRDPPTLSEAHKGAEEERRQPHTGVMKQEKDDVTQHLDAV</sequence>
<feature type="region of interest" description="Disordered" evidence="1">
    <location>
        <begin position="70"/>
        <end position="107"/>
    </location>
</feature>
<reference evidence="2 3" key="1">
    <citation type="submission" date="2015-01" db="EMBL/GenBank/DDBJ databases">
        <title>Evolution of Trichinella species and genotypes.</title>
        <authorList>
            <person name="Korhonen P.K."/>
            <person name="Edoardo P."/>
            <person name="Giuseppe L.R."/>
            <person name="Gasser R.B."/>
        </authorList>
    </citation>
    <scope>NUCLEOTIDE SEQUENCE [LARGE SCALE GENOMIC DNA]</scope>
    <source>
        <strain evidence="2">ISS417</strain>
    </source>
</reference>
<evidence type="ECO:0000313" key="3">
    <source>
        <dbReference type="Proteomes" id="UP000055048"/>
    </source>
</evidence>
<protein>
    <submittedName>
        <fullName evidence="2">Uncharacterized protein</fullName>
    </submittedName>
</protein>
<organism evidence="2 3">
    <name type="scientific">Trichinella murrelli</name>
    <dbReference type="NCBI Taxonomy" id="144512"/>
    <lineage>
        <taxon>Eukaryota</taxon>
        <taxon>Metazoa</taxon>
        <taxon>Ecdysozoa</taxon>
        <taxon>Nematoda</taxon>
        <taxon>Enoplea</taxon>
        <taxon>Dorylaimia</taxon>
        <taxon>Trichinellida</taxon>
        <taxon>Trichinellidae</taxon>
        <taxon>Trichinella</taxon>
    </lineage>
</organism>
<dbReference type="Proteomes" id="UP000055048">
    <property type="component" value="Unassembled WGS sequence"/>
</dbReference>
<proteinExistence type="predicted"/>
<name>A0A0V0STU9_9BILA</name>